<feature type="chain" id="PRO_5009527433" evidence="2">
    <location>
        <begin position="31"/>
        <end position="436"/>
    </location>
</feature>
<evidence type="ECO:0000313" key="4">
    <source>
        <dbReference type="Proteomes" id="UP000176629"/>
    </source>
</evidence>
<dbReference type="Proteomes" id="UP000176629">
    <property type="component" value="Unassembled WGS sequence"/>
</dbReference>
<organism evidence="3 4">
    <name type="scientific">Candidatus Nomurabacteria bacterium RIFCSPLOWO2_01_FULL_40_18</name>
    <dbReference type="NCBI Taxonomy" id="1801773"/>
    <lineage>
        <taxon>Bacteria</taxon>
        <taxon>Candidatus Nomuraibacteriota</taxon>
    </lineage>
</organism>
<sequence>MKTYFSNSFFKIIFVLVFFLLFSFPFVASAATTSPLSGWAWSSNIGWISFSCANTNSCTTVNYGVNKDNSSGALNGHAWSSNIGWIKFGGLLSGFPTNGNGTQSIDAKINGNNLVGWARACGGTVNADCNSATRTDGWDGWISLGGTGYGVSLNPLDGRFSGYSWGSDVIGWTRFDVGQNSVTIGPNFILEPGSTITIPQGTTNVSTNVTSRLISGSPTGATSLNVWLTNTSSPNHILDFSPPNCNPPSNCYPTTAPEKTIPLSLNGLGNLLPNTYLVHVQQTVSISGVSLVRETQFNLIVTSSTGTCFDEIQNGNETGIDMGGRCAGGWSNWSACSASCGGGTQTRTCTNPVPSGNGPSCVGPLSRACNTQACGGATGVCNTSVYYGCASSQTSVNHQTHPSIVTWSCSPEYPDSDPSNNSDQCSKRKGPGFIER</sequence>
<dbReference type="STRING" id="1801773.A3A03_01770"/>
<gene>
    <name evidence="3" type="ORF">A3A03_01770</name>
</gene>
<reference evidence="3 4" key="1">
    <citation type="journal article" date="2016" name="Nat. Commun.">
        <title>Thousands of microbial genomes shed light on interconnected biogeochemical processes in an aquifer system.</title>
        <authorList>
            <person name="Anantharaman K."/>
            <person name="Brown C.T."/>
            <person name="Hug L.A."/>
            <person name="Sharon I."/>
            <person name="Castelle C.J."/>
            <person name="Probst A.J."/>
            <person name="Thomas B.C."/>
            <person name="Singh A."/>
            <person name="Wilkins M.J."/>
            <person name="Karaoz U."/>
            <person name="Brodie E.L."/>
            <person name="Williams K.H."/>
            <person name="Hubbard S.S."/>
            <person name="Banfield J.F."/>
        </authorList>
    </citation>
    <scope>NUCLEOTIDE SEQUENCE [LARGE SCALE GENOMIC DNA]</scope>
</reference>
<feature type="signal peptide" evidence="2">
    <location>
        <begin position="1"/>
        <end position="30"/>
    </location>
</feature>
<dbReference type="InterPro" id="IPR036383">
    <property type="entry name" value="TSP1_rpt_sf"/>
</dbReference>
<dbReference type="SMART" id="SM00209">
    <property type="entry name" value="TSP1"/>
    <property type="match status" value="1"/>
</dbReference>
<protein>
    <submittedName>
        <fullName evidence="3">Uncharacterized protein</fullName>
    </submittedName>
</protein>
<name>A0A1F6XM78_9BACT</name>
<comment type="caution">
    <text evidence="3">The sequence shown here is derived from an EMBL/GenBank/DDBJ whole genome shotgun (WGS) entry which is preliminary data.</text>
</comment>
<dbReference type="PROSITE" id="PS50092">
    <property type="entry name" value="TSP1"/>
    <property type="match status" value="1"/>
</dbReference>
<keyword evidence="2" id="KW-0732">Signal</keyword>
<dbReference type="SUPFAM" id="SSF82895">
    <property type="entry name" value="TSP-1 type 1 repeat"/>
    <property type="match status" value="1"/>
</dbReference>
<accession>A0A1F6XM78</accession>
<dbReference type="AlphaFoldDB" id="A0A1F6XM78"/>
<evidence type="ECO:0000256" key="2">
    <source>
        <dbReference type="SAM" id="SignalP"/>
    </source>
</evidence>
<evidence type="ECO:0000313" key="3">
    <source>
        <dbReference type="EMBL" id="OGI95131.1"/>
    </source>
</evidence>
<dbReference type="Gene3D" id="2.20.100.10">
    <property type="entry name" value="Thrombospondin type-1 (TSP1) repeat"/>
    <property type="match status" value="1"/>
</dbReference>
<feature type="region of interest" description="Disordered" evidence="1">
    <location>
        <begin position="412"/>
        <end position="436"/>
    </location>
</feature>
<dbReference type="Pfam" id="PF00090">
    <property type="entry name" value="TSP_1"/>
    <property type="match status" value="1"/>
</dbReference>
<dbReference type="EMBL" id="MFUX01000001">
    <property type="protein sequence ID" value="OGI95131.1"/>
    <property type="molecule type" value="Genomic_DNA"/>
</dbReference>
<dbReference type="InterPro" id="IPR000884">
    <property type="entry name" value="TSP1_rpt"/>
</dbReference>
<evidence type="ECO:0000256" key="1">
    <source>
        <dbReference type="SAM" id="MobiDB-lite"/>
    </source>
</evidence>
<proteinExistence type="predicted"/>